<feature type="domain" description="Thioredoxin" evidence="9">
    <location>
        <begin position="1"/>
        <end position="105"/>
    </location>
</feature>
<dbReference type="FunFam" id="3.40.30.10:FF:000155">
    <property type="entry name" value="Thioredoxin"/>
    <property type="match status" value="1"/>
</dbReference>
<evidence type="ECO:0000259" key="9">
    <source>
        <dbReference type="PROSITE" id="PS51352"/>
    </source>
</evidence>
<evidence type="ECO:0000256" key="7">
    <source>
        <dbReference type="PIRSR" id="PIRSR000077-1"/>
    </source>
</evidence>
<evidence type="ECO:0000256" key="1">
    <source>
        <dbReference type="ARBA" id="ARBA00008987"/>
    </source>
</evidence>
<sequence length="121" mass="12984">MATVALTTETFERTVTGDGTVLLDFWADWCGPCRRFGPVFERASQQHPDVVFGKVDTESERALAGALGISSIPALMAFRDGVLVFSQSGALPPAALEEVISAVRGLDMDLVRTKVAERSPT</sequence>
<reference evidence="10" key="2">
    <citation type="submission" date="2023-01" db="EMBL/GenBank/DDBJ databases">
        <authorList>
            <person name="Sun Q."/>
            <person name="Evtushenko L."/>
        </authorList>
    </citation>
    <scope>NUCLEOTIDE SEQUENCE</scope>
    <source>
        <strain evidence="10">VKM Ac-1321</strain>
    </source>
</reference>
<keyword evidence="5 8" id="KW-0676">Redox-active center</keyword>
<comment type="similarity">
    <text evidence="1 6">Belongs to the thioredoxin family.</text>
</comment>
<dbReference type="InterPro" id="IPR017937">
    <property type="entry name" value="Thioredoxin_CS"/>
</dbReference>
<dbReference type="PROSITE" id="PS00194">
    <property type="entry name" value="THIOREDOXIN_1"/>
    <property type="match status" value="1"/>
</dbReference>
<keyword evidence="4 8" id="KW-1015">Disulfide bond</keyword>
<dbReference type="SUPFAM" id="SSF52833">
    <property type="entry name" value="Thioredoxin-like"/>
    <property type="match status" value="1"/>
</dbReference>
<dbReference type="EMBL" id="BSFP01000091">
    <property type="protein sequence ID" value="GLL07301.1"/>
    <property type="molecule type" value="Genomic_DNA"/>
</dbReference>
<dbReference type="GO" id="GO:0005829">
    <property type="term" value="C:cytosol"/>
    <property type="evidence" value="ECO:0007669"/>
    <property type="project" value="TreeGrafter"/>
</dbReference>
<keyword evidence="3" id="KW-0249">Electron transport</keyword>
<evidence type="ECO:0000256" key="6">
    <source>
        <dbReference type="PIRNR" id="PIRNR000077"/>
    </source>
</evidence>
<organism evidence="10 11">
    <name type="scientific">Dactylosporangium matsuzakiense</name>
    <dbReference type="NCBI Taxonomy" id="53360"/>
    <lineage>
        <taxon>Bacteria</taxon>
        <taxon>Bacillati</taxon>
        <taxon>Actinomycetota</taxon>
        <taxon>Actinomycetes</taxon>
        <taxon>Micromonosporales</taxon>
        <taxon>Micromonosporaceae</taxon>
        <taxon>Dactylosporangium</taxon>
    </lineage>
</organism>
<feature type="active site" description="Nucleophile" evidence="7">
    <location>
        <position position="33"/>
    </location>
</feature>
<feature type="site" description="Contributes to redox potential value" evidence="7">
    <location>
        <position position="31"/>
    </location>
</feature>
<dbReference type="Proteomes" id="UP001143480">
    <property type="component" value="Unassembled WGS sequence"/>
</dbReference>
<dbReference type="PROSITE" id="PS51352">
    <property type="entry name" value="THIOREDOXIN_2"/>
    <property type="match status" value="1"/>
</dbReference>
<evidence type="ECO:0000256" key="5">
    <source>
        <dbReference type="ARBA" id="ARBA00023284"/>
    </source>
</evidence>
<dbReference type="RefSeq" id="WP_261959823.1">
    <property type="nucleotide sequence ID" value="NZ_BAAAXA010000001.1"/>
</dbReference>
<dbReference type="AlphaFoldDB" id="A0A9W6NSG2"/>
<dbReference type="Pfam" id="PF00085">
    <property type="entry name" value="Thioredoxin"/>
    <property type="match status" value="1"/>
</dbReference>
<dbReference type="InterPro" id="IPR036249">
    <property type="entry name" value="Thioredoxin-like_sf"/>
</dbReference>
<reference evidence="10" key="1">
    <citation type="journal article" date="2014" name="Int. J. Syst. Evol. Microbiol.">
        <title>Complete genome sequence of Corynebacterium casei LMG S-19264T (=DSM 44701T), isolated from a smear-ripened cheese.</title>
        <authorList>
            <consortium name="US DOE Joint Genome Institute (JGI-PGF)"/>
            <person name="Walter F."/>
            <person name="Albersmeier A."/>
            <person name="Kalinowski J."/>
            <person name="Ruckert C."/>
        </authorList>
    </citation>
    <scope>NUCLEOTIDE SEQUENCE</scope>
    <source>
        <strain evidence="10">VKM Ac-1321</strain>
    </source>
</reference>
<evidence type="ECO:0000256" key="4">
    <source>
        <dbReference type="ARBA" id="ARBA00023157"/>
    </source>
</evidence>
<dbReference type="PIRSF" id="PIRSF000077">
    <property type="entry name" value="Thioredoxin"/>
    <property type="match status" value="1"/>
</dbReference>
<feature type="active site" description="Nucleophile" evidence="7">
    <location>
        <position position="30"/>
    </location>
</feature>
<feature type="disulfide bond" description="Redox-active" evidence="8">
    <location>
        <begin position="30"/>
        <end position="33"/>
    </location>
</feature>
<evidence type="ECO:0000256" key="2">
    <source>
        <dbReference type="ARBA" id="ARBA00022448"/>
    </source>
</evidence>
<name>A0A9W6NSG2_9ACTN</name>
<keyword evidence="2" id="KW-0813">Transport</keyword>
<dbReference type="GO" id="GO:0015035">
    <property type="term" value="F:protein-disulfide reductase activity"/>
    <property type="evidence" value="ECO:0007669"/>
    <property type="project" value="InterPro"/>
</dbReference>
<protein>
    <recommendedName>
        <fullName evidence="6">Thioredoxin</fullName>
    </recommendedName>
</protein>
<feature type="site" description="Deprotonates C-terminal active site Cys" evidence="7">
    <location>
        <position position="24"/>
    </location>
</feature>
<dbReference type="CDD" id="cd02947">
    <property type="entry name" value="TRX_family"/>
    <property type="match status" value="1"/>
</dbReference>
<dbReference type="PANTHER" id="PTHR45663:SF40">
    <property type="entry name" value="THIOREDOXIN 2"/>
    <property type="match status" value="1"/>
</dbReference>
<comment type="caution">
    <text evidence="10">The sequence shown here is derived from an EMBL/GenBank/DDBJ whole genome shotgun (WGS) entry which is preliminary data.</text>
</comment>
<keyword evidence="11" id="KW-1185">Reference proteome</keyword>
<feature type="site" description="Contributes to redox potential value" evidence="7">
    <location>
        <position position="32"/>
    </location>
</feature>
<dbReference type="InterPro" id="IPR005746">
    <property type="entry name" value="Thioredoxin"/>
</dbReference>
<dbReference type="InterPro" id="IPR013766">
    <property type="entry name" value="Thioredoxin_domain"/>
</dbReference>
<evidence type="ECO:0000256" key="8">
    <source>
        <dbReference type="PIRSR" id="PIRSR000077-4"/>
    </source>
</evidence>
<dbReference type="Gene3D" id="3.40.30.10">
    <property type="entry name" value="Glutaredoxin"/>
    <property type="match status" value="1"/>
</dbReference>
<dbReference type="PRINTS" id="PR00421">
    <property type="entry name" value="THIOREDOXIN"/>
</dbReference>
<gene>
    <name evidence="10" type="ORF">GCM10017581_090530</name>
</gene>
<evidence type="ECO:0000313" key="10">
    <source>
        <dbReference type="EMBL" id="GLL07301.1"/>
    </source>
</evidence>
<accession>A0A9W6NSG2</accession>
<dbReference type="PANTHER" id="PTHR45663">
    <property type="entry name" value="GEO12009P1"/>
    <property type="match status" value="1"/>
</dbReference>
<evidence type="ECO:0000256" key="3">
    <source>
        <dbReference type="ARBA" id="ARBA00022982"/>
    </source>
</evidence>
<proteinExistence type="inferred from homology"/>
<evidence type="ECO:0000313" key="11">
    <source>
        <dbReference type="Proteomes" id="UP001143480"/>
    </source>
</evidence>